<dbReference type="Proteomes" id="UP000813462">
    <property type="component" value="Unassembled WGS sequence"/>
</dbReference>
<comment type="caution">
    <text evidence="2">The sequence shown here is derived from an EMBL/GenBank/DDBJ whole genome shotgun (WGS) entry which is preliminary data.</text>
</comment>
<accession>A0A978UH65</accession>
<sequence>MDFTLQHDVGERKILGPQTIQNTSEIIVKIKERMKAAQNRVIRFGKKGKLSPRFVGPFKILDRVGD</sequence>
<dbReference type="Pfam" id="PF24626">
    <property type="entry name" value="SH3_Tf2-1"/>
    <property type="match status" value="1"/>
</dbReference>
<dbReference type="InterPro" id="IPR056924">
    <property type="entry name" value="SH3_Tf2-1"/>
</dbReference>
<reference evidence="2" key="1">
    <citation type="journal article" date="2021" name="Front. Plant Sci.">
        <title>Chromosome-Scale Genome Assembly for Chinese Sour Jujube and Insights Into Its Genome Evolution and Domestication Signature.</title>
        <authorList>
            <person name="Shen L.-Y."/>
            <person name="Luo H."/>
            <person name="Wang X.-L."/>
            <person name="Wang X.-M."/>
            <person name="Qiu X.-J."/>
            <person name="Liu H."/>
            <person name="Zhou S.-S."/>
            <person name="Jia K.-H."/>
            <person name="Nie S."/>
            <person name="Bao Y.-T."/>
            <person name="Zhang R.-G."/>
            <person name="Yun Q.-Z."/>
            <person name="Chai Y.-H."/>
            <person name="Lu J.-Y."/>
            <person name="Li Y."/>
            <person name="Zhao S.-W."/>
            <person name="Mao J.-F."/>
            <person name="Jia S.-G."/>
            <person name="Mao Y.-M."/>
        </authorList>
    </citation>
    <scope>NUCLEOTIDE SEQUENCE</scope>
    <source>
        <strain evidence="2">AT0</strain>
        <tissue evidence="2">Leaf</tissue>
    </source>
</reference>
<dbReference type="EMBL" id="JAEACU010000011">
    <property type="protein sequence ID" value="KAH7514146.1"/>
    <property type="molecule type" value="Genomic_DNA"/>
</dbReference>
<name>A0A978UH65_ZIZJJ</name>
<evidence type="ECO:0000313" key="2">
    <source>
        <dbReference type="EMBL" id="KAH7514146.1"/>
    </source>
</evidence>
<evidence type="ECO:0000313" key="3">
    <source>
        <dbReference type="Proteomes" id="UP000813462"/>
    </source>
</evidence>
<dbReference type="AlphaFoldDB" id="A0A978UH65"/>
<evidence type="ECO:0000259" key="1">
    <source>
        <dbReference type="Pfam" id="PF24626"/>
    </source>
</evidence>
<protein>
    <recommendedName>
        <fullName evidence="1">Tf2-1-like SH3-like domain-containing protein</fullName>
    </recommendedName>
</protein>
<proteinExistence type="predicted"/>
<feature type="domain" description="Tf2-1-like SH3-like" evidence="1">
    <location>
        <begin position="38"/>
        <end position="66"/>
    </location>
</feature>
<gene>
    <name evidence="2" type="ORF">FEM48_Zijuj11G0057800</name>
</gene>
<organism evidence="2 3">
    <name type="scientific">Ziziphus jujuba var. spinosa</name>
    <dbReference type="NCBI Taxonomy" id="714518"/>
    <lineage>
        <taxon>Eukaryota</taxon>
        <taxon>Viridiplantae</taxon>
        <taxon>Streptophyta</taxon>
        <taxon>Embryophyta</taxon>
        <taxon>Tracheophyta</taxon>
        <taxon>Spermatophyta</taxon>
        <taxon>Magnoliopsida</taxon>
        <taxon>eudicotyledons</taxon>
        <taxon>Gunneridae</taxon>
        <taxon>Pentapetalae</taxon>
        <taxon>rosids</taxon>
        <taxon>fabids</taxon>
        <taxon>Rosales</taxon>
        <taxon>Rhamnaceae</taxon>
        <taxon>Paliureae</taxon>
        <taxon>Ziziphus</taxon>
    </lineage>
</organism>